<name>A0A5P8VVE9_9NOSO</name>
<dbReference type="AlphaFoldDB" id="A0A5P8VVE9"/>
<evidence type="ECO:0000313" key="1">
    <source>
        <dbReference type="EMBL" id="QFS44398.1"/>
    </source>
</evidence>
<sequence>MQSSLDAFILKRLIIVQISVTVKLLRLPISRQEFKFLAYNQSPLKWTEIIYLVV</sequence>
<keyword evidence="2" id="KW-1185">Reference proteome</keyword>
<proteinExistence type="predicted"/>
<dbReference type="KEGG" id="nsh:GXM_01873"/>
<evidence type="ECO:0000313" key="2">
    <source>
        <dbReference type="Proteomes" id="UP000326678"/>
    </source>
</evidence>
<dbReference type="EMBL" id="CP045226">
    <property type="protein sequence ID" value="QFS44398.1"/>
    <property type="molecule type" value="Genomic_DNA"/>
</dbReference>
<protein>
    <submittedName>
        <fullName evidence="1">Uncharacterized protein</fullName>
    </submittedName>
</protein>
<reference evidence="1 2" key="1">
    <citation type="submission" date="2019-10" db="EMBL/GenBank/DDBJ databases">
        <title>Genomic and transcriptomic insights into the perfect genentic adaptation of a filamentous nitrogen-fixing cyanobacterium to rice fields.</title>
        <authorList>
            <person name="Chen Z."/>
        </authorList>
    </citation>
    <scope>NUCLEOTIDE SEQUENCE [LARGE SCALE GENOMIC DNA]</scope>
    <source>
        <strain evidence="1">CCNUC1</strain>
    </source>
</reference>
<organism evidence="1 2">
    <name type="scientific">Nostoc sphaeroides CCNUC1</name>
    <dbReference type="NCBI Taxonomy" id="2653204"/>
    <lineage>
        <taxon>Bacteria</taxon>
        <taxon>Bacillati</taxon>
        <taxon>Cyanobacteriota</taxon>
        <taxon>Cyanophyceae</taxon>
        <taxon>Nostocales</taxon>
        <taxon>Nostocaceae</taxon>
        <taxon>Nostoc</taxon>
    </lineage>
</organism>
<accession>A0A5P8VVE9</accession>
<dbReference type="Proteomes" id="UP000326678">
    <property type="component" value="Chromosome Gxm1"/>
</dbReference>
<gene>
    <name evidence="1" type="ORF">GXM_01873</name>
</gene>